<reference evidence="1 2" key="1">
    <citation type="submission" date="2019-07" db="EMBL/GenBank/DDBJ databases">
        <title>Genomic Encyclopedia of Archaeal and Bacterial Type Strains, Phase II (KMG-II): from individual species to whole genera.</title>
        <authorList>
            <person name="Goeker M."/>
        </authorList>
    </citation>
    <scope>NUCLEOTIDE SEQUENCE [LARGE SCALE GENOMIC DNA]</scope>
    <source>
        <strain evidence="1 2">ATCC BAA-1854</strain>
    </source>
</reference>
<evidence type="ECO:0000313" key="2">
    <source>
        <dbReference type="Proteomes" id="UP000317010"/>
    </source>
</evidence>
<name>A0A562UD54_9SPHI</name>
<dbReference type="Proteomes" id="UP000317010">
    <property type="component" value="Unassembled WGS sequence"/>
</dbReference>
<proteinExistence type="predicted"/>
<keyword evidence="2" id="KW-1185">Reference proteome</keyword>
<protein>
    <submittedName>
        <fullName evidence="1">Uncharacterized protein</fullName>
    </submittedName>
</protein>
<dbReference type="EMBL" id="VLLI01000002">
    <property type="protein sequence ID" value="TWJ03317.1"/>
    <property type="molecule type" value="Genomic_DNA"/>
</dbReference>
<dbReference type="AlphaFoldDB" id="A0A562UD54"/>
<evidence type="ECO:0000313" key="1">
    <source>
        <dbReference type="EMBL" id="TWJ03317.1"/>
    </source>
</evidence>
<sequence>MINIDIVDDYFHDVLTLFFNQISTNYAVYKTQIMGILPVIWLFLPTGKLCIFEIWKQQLNHPLTI</sequence>
<gene>
    <name evidence="1" type="ORF">JN11_00855</name>
</gene>
<organism evidence="1 2">
    <name type="scientific">Mucilaginibacter frigoritolerans</name>
    <dbReference type="NCBI Taxonomy" id="652788"/>
    <lineage>
        <taxon>Bacteria</taxon>
        <taxon>Pseudomonadati</taxon>
        <taxon>Bacteroidota</taxon>
        <taxon>Sphingobacteriia</taxon>
        <taxon>Sphingobacteriales</taxon>
        <taxon>Sphingobacteriaceae</taxon>
        <taxon>Mucilaginibacter</taxon>
    </lineage>
</organism>
<accession>A0A562UD54</accession>
<comment type="caution">
    <text evidence="1">The sequence shown here is derived from an EMBL/GenBank/DDBJ whole genome shotgun (WGS) entry which is preliminary data.</text>
</comment>